<dbReference type="AlphaFoldDB" id="A0AAV9VAN2"/>
<dbReference type="PANTHER" id="PTHR40636:SF1">
    <property type="entry name" value="CSBD-LIKE DOMAIN-CONTAINING PROTEIN"/>
    <property type="match status" value="1"/>
</dbReference>
<reference evidence="1 2" key="1">
    <citation type="submission" date="2019-10" db="EMBL/GenBank/DDBJ databases">
        <authorList>
            <person name="Palmer J.M."/>
        </authorList>
    </citation>
    <scope>NUCLEOTIDE SEQUENCE [LARGE SCALE GENOMIC DNA]</scope>
    <source>
        <strain evidence="1 2">TWF696</strain>
    </source>
</reference>
<dbReference type="EMBL" id="JAVHNQ010000001">
    <property type="protein sequence ID" value="KAK6358898.1"/>
    <property type="molecule type" value="Genomic_DNA"/>
</dbReference>
<name>A0AAV9VAN2_9PEZI</name>
<evidence type="ECO:0000313" key="2">
    <source>
        <dbReference type="Proteomes" id="UP001375240"/>
    </source>
</evidence>
<evidence type="ECO:0000313" key="1">
    <source>
        <dbReference type="EMBL" id="KAK6358898.1"/>
    </source>
</evidence>
<dbReference type="Proteomes" id="UP001375240">
    <property type="component" value="Unassembled WGS sequence"/>
</dbReference>
<sequence>MNDRNKNNGVRQGVTGVTSTVGNLTGGVLDTVGSTVGTLGRGLGGTINSTTGTKAAGDGLAWVTNGVEGGLRTVGQGAVDAGKAPGK</sequence>
<accession>A0AAV9VAN2</accession>
<keyword evidence="2" id="KW-1185">Reference proteome</keyword>
<comment type="caution">
    <text evidence="1">The sequence shown here is derived from an EMBL/GenBank/DDBJ whole genome shotgun (WGS) entry which is preliminary data.</text>
</comment>
<gene>
    <name evidence="1" type="ORF">TWF696_000077</name>
</gene>
<organism evidence="1 2">
    <name type="scientific">Orbilia brochopaga</name>
    <dbReference type="NCBI Taxonomy" id="3140254"/>
    <lineage>
        <taxon>Eukaryota</taxon>
        <taxon>Fungi</taxon>
        <taxon>Dikarya</taxon>
        <taxon>Ascomycota</taxon>
        <taxon>Pezizomycotina</taxon>
        <taxon>Orbiliomycetes</taxon>
        <taxon>Orbiliales</taxon>
        <taxon>Orbiliaceae</taxon>
        <taxon>Orbilia</taxon>
    </lineage>
</organism>
<dbReference type="PANTHER" id="PTHR40636">
    <property type="entry name" value="CSBD-LIKE DOMAIN-CONTAINING PROTEIN"/>
    <property type="match status" value="1"/>
</dbReference>
<protein>
    <submittedName>
        <fullName evidence="1">Uncharacterized protein</fullName>
    </submittedName>
</protein>
<proteinExistence type="predicted"/>